<organism evidence="6 7">
    <name type="scientific">Paenibacillus aurantiacus</name>
    <dbReference type="NCBI Taxonomy" id="1936118"/>
    <lineage>
        <taxon>Bacteria</taxon>
        <taxon>Bacillati</taxon>
        <taxon>Bacillota</taxon>
        <taxon>Bacilli</taxon>
        <taxon>Bacillales</taxon>
        <taxon>Paenibacillaceae</taxon>
        <taxon>Paenibacillus</taxon>
    </lineage>
</organism>
<keyword evidence="2" id="KW-0805">Transcription regulation</keyword>
<comment type="caution">
    <text evidence="6">The sequence shown here is derived from an EMBL/GenBank/DDBJ whole genome shotgun (WGS) entry which is preliminary data.</text>
</comment>
<dbReference type="CDD" id="cd05466">
    <property type="entry name" value="PBP2_LTTR_substrate"/>
    <property type="match status" value="1"/>
</dbReference>
<dbReference type="Pfam" id="PF00126">
    <property type="entry name" value="HTH_1"/>
    <property type="match status" value="1"/>
</dbReference>
<keyword evidence="4" id="KW-0804">Transcription</keyword>
<name>A0ABV5KYT1_9BACL</name>
<reference evidence="6 7" key="1">
    <citation type="submission" date="2024-09" db="EMBL/GenBank/DDBJ databases">
        <authorList>
            <person name="Sun Q."/>
            <person name="Mori K."/>
        </authorList>
    </citation>
    <scope>NUCLEOTIDE SEQUENCE [LARGE SCALE GENOMIC DNA]</scope>
    <source>
        <strain evidence="6 7">TISTR 2452</strain>
    </source>
</reference>
<dbReference type="Gene3D" id="3.40.190.290">
    <property type="match status" value="1"/>
</dbReference>
<evidence type="ECO:0000256" key="3">
    <source>
        <dbReference type="ARBA" id="ARBA00023125"/>
    </source>
</evidence>
<accession>A0ABV5KYT1</accession>
<evidence type="ECO:0000313" key="6">
    <source>
        <dbReference type="EMBL" id="MFB9329227.1"/>
    </source>
</evidence>
<dbReference type="Gene3D" id="1.10.10.10">
    <property type="entry name" value="Winged helix-like DNA-binding domain superfamily/Winged helix DNA-binding domain"/>
    <property type="match status" value="1"/>
</dbReference>
<dbReference type="InterPro" id="IPR036390">
    <property type="entry name" value="WH_DNA-bd_sf"/>
</dbReference>
<feature type="domain" description="HTH lysR-type" evidence="5">
    <location>
        <begin position="2"/>
        <end position="59"/>
    </location>
</feature>
<evidence type="ECO:0000259" key="5">
    <source>
        <dbReference type="PROSITE" id="PS50931"/>
    </source>
</evidence>
<evidence type="ECO:0000256" key="1">
    <source>
        <dbReference type="ARBA" id="ARBA00009437"/>
    </source>
</evidence>
<dbReference type="PROSITE" id="PS50931">
    <property type="entry name" value="HTH_LYSR"/>
    <property type="match status" value="1"/>
</dbReference>
<dbReference type="Proteomes" id="UP001589747">
    <property type="component" value="Unassembled WGS sequence"/>
</dbReference>
<gene>
    <name evidence="6" type="ORF">ACFFSY_25100</name>
</gene>
<keyword evidence="3" id="KW-0238">DNA-binding</keyword>
<protein>
    <submittedName>
        <fullName evidence="6">LysR family transcriptional regulator</fullName>
    </submittedName>
</protein>
<proteinExistence type="inferred from homology"/>
<dbReference type="Pfam" id="PF03466">
    <property type="entry name" value="LysR_substrate"/>
    <property type="match status" value="1"/>
</dbReference>
<evidence type="ECO:0000256" key="4">
    <source>
        <dbReference type="ARBA" id="ARBA00023163"/>
    </source>
</evidence>
<evidence type="ECO:0000256" key="2">
    <source>
        <dbReference type="ARBA" id="ARBA00023015"/>
    </source>
</evidence>
<dbReference type="SUPFAM" id="SSF46785">
    <property type="entry name" value="Winged helix' DNA-binding domain"/>
    <property type="match status" value="1"/>
</dbReference>
<sequence length="291" mass="32552">MVDFEWYRSFIAIYRHNSVSEAAKTRMMTQPAMSQHLAALEAEVGEPLFARVSRRLVATERGKALYSQLAPLMESLEETTAHLKSASQPAASIVRIGASLEYFQECILPKLADAPFRTVSLFGTADRLLELLKEDAAELIVTSKKYAEPGIEYEKLAEETFAVVAPARMAIPATENLKEIESWLAAQSWISYGPELPIIRRLWRAHFKRRPLLQPVHVIPNLHAILRSVELGAGVSILPTYMLQSAGAGANVQLAFERLTFSNELLIGYQSKRKHDRTLRELIAMLHGRGA</sequence>
<dbReference type="RefSeq" id="WP_377499302.1">
    <property type="nucleotide sequence ID" value="NZ_JBHMDO010000041.1"/>
</dbReference>
<dbReference type="InterPro" id="IPR000847">
    <property type="entry name" value="LysR_HTH_N"/>
</dbReference>
<dbReference type="InterPro" id="IPR005119">
    <property type="entry name" value="LysR_subst-bd"/>
</dbReference>
<dbReference type="SUPFAM" id="SSF53850">
    <property type="entry name" value="Periplasmic binding protein-like II"/>
    <property type="match status" value="1"/>
</dbReference>
<dbReference type="EMBL" id="JBHMDO010000041">
    <property type="protein sequence ID" value="MFB9329227.1"/>
    <property type="molecule type" value="Genomic_DNA"/>
</dbReference>
<evidence type="ECO:0000313" key="7">
    <source>
        <dbReference type="Proteomes" id="UP001589747"/>
    </source>
</evidence>
<dbReference type="PANTHER" id="PTHR30126:SF40">
    <property type="entry name" value="HTH-TYPE TRANSCRIPTIONAL REGULATOR GLTR"/>
    <property type="match status" value="1"/>
</dbReference>
<dbReference type="PANTHER" id="PTHR30126">
    <property type="entry name" value="HTH-TYPE TRANSCRIPTIONAL REGULATOR"/>
    <property type="match status" value="1"/>
</dbReference>
<keyword evidence="7" id="KW-1185">Reference proteome</keyword>
<dbReference type="InterPro" id="IPR036388">
    <property type="entry name" value="WH-like_DNA-bd_sf"/>
</dbReference>
<comment type="similarity">
    <text evidence="1">Belongs to the LysR transcriptional regulatory family.</text>
</comment>
<dbReference type="PRINTS" id="PR00039">
    <property type="entry name" value="HTHLYSR"/>
</dbReference>